<comment type="caution">
    <text evidence="1">The sequence shown here is derived from an EMBL/GenBank/DDBJ whole genome shotgun (WGS) entry which is preliminary data.</text>
</comment>
<dbReference type="Proteomes" id="UP000178991">
    <property type="component" value="Unassembled WGS sequence"/>
</dbReference>
<reference evidence="1 2" key="1">
    <citation type="journal article" date="2016" name="Nat. Commun.">
        <title>Thousands of microbial genomes shed light on interconnected biogeochemical processes in an aquifer system.</title>
        <authorList>
            <person name="Anantharaman K."/>
            <person name="Brown C.T."/>
            <person name="Hug L.A."/>
            <person name="Sharon I."/>
            <person name="Castelle C.J."/>
            <person name="Probst A.J."/>
            <person name="Thomas B.C."/>
            <person name="Singh A."/>
            <person name="Wilkins M.J."/>
            <person name="Karaoz U."/>
            <person name="Brodie E.L."/>
            <person name="Williams K.H."/>
            <person name="Hubbard S.S."/>
            <person name="Banfield J.F."/>
        </authorList>
    </citation>
    <scope>NUCLEOTIDE SEQUENCE [LARGE SCALE GENOMIC DNA]</scope>
</reference>
<gene>
    <name evidence="1" type="ORF">A2639_01995</name>
</gene>
<dbReference type="AlphaFoldDB" id="A0A1G2HKR9"/>
<proteinExistence type="predicted"/>
<dbReference type="EMBL" id="MHOL01000012">
    <property type="protein sequence ID" value="OGZ62821.1"/>
    <property type="molecule type" value="Genomic_DNA"/>
</dbReference>
<sequence>MIRLPRLFEREVRDRSSSLSLLEYIIPDSAGRILAAVDNAVFLPIYAAEVVFSNDPGSIRGYFEAIKDGSKKYLLAKIEAADKHRKRFY</sequence>
<name>A0A1G2HKR9_9BACT</name>
<protein>
    <submittedName>
        <fullName evidence="1">Uncharacterized protein</fullName>
    </submittedName>
</protein>
<accession>A0A1G2HKR9</accession>
<evidence type="ECO:0000313" key="2">
    <source>
        <dbReference type="Proteomes" id="UP000178991"/>
    </source>
</evidence>
<organism evidence="1 2">
    <name type="scientific">Candidatus Staskawiczbacteria bacterium RIFCSPHIGHO2_01_FULL_34_27</name>
    <dbReference type="NCBI Taxonomy" id="1802199"/>
    <lineage>
        <taxon>Bacteria</taxon>
        <taxon>Candidatus Staskawicziibacteriota</taxon>
    </lineage>
</organism>
<evidence type="ECO:0000313" key="1">
    <source>
        <dbReference type="EMBL" id="OGZ62821.1"/>
    </source>
</evidence>